<dbReference type="Gene3D" id="2.60.120.10">
    <property type="entry name" value="Jelly Rolls"/>
    <property type="match status" value="1"/>
</dbReference>
<protein>
    <submittedName>
        <fullName evidence="5">HTH-type transcriptional activator RhaS</fullName>
    </submittedName>
</protein>
<evidence type="ECO:0000256" key="1">
    <source>
        <dbReference type="ARBA" id="ARBA00023015"/>
    </source>
</evidence>
<keyword evidence="1" id="KW-0805">Transcription regulation</keyword>
<dbReference type="PROSITE" id="PS01124">
    <property type="entry name" value="HTH_ARAC_FAMILY_2"/>
    <property type="match status" value="1"/>
</dbReference>
<comment type="caution">
    <text evidence="5">The sequence shown here is derived from an EMBL/GenBank/DDBJ whole genome shotgun (WGS) entry which is preliminary data.</text>
</comment>
<dbReference type="GO" id="GO:0003700">
    <property type="term" value="F:DNA-binding transcription factor activity"/>
    <property type="evidence" value="ECO:0007669"/>
    <property type="project" value="InterPro"/>
</dbReference>
<keyword evidence="3" id="KW-0804">Transcription</keyword>
<name>A0A644UZ74_9ZZZZ</name>
<evidence type="ECO:0000256" key="3">
    <source>
        <dbReference type="ARBA" id="ARBA00023163"/>
    </source>
</evidence>
<dbReference type="InterPro" id="IPR009057">
    <property type="entry name" value="Homeodomain-like_sf"/>
</dbReference>
<dbReference type="SUPFAM" id="SSF51215">
    <property type="entry name" value="Regulatory protein AraC"/>
    <property type="match status" value="1"/>
</dbReference>
<dbReference type="AlphaFoldDB" id="A0A644UZ74"/>
<evidence type="ECO:0000256" key="2">
    <source>
        <dbReference type="ARBA" id="ARBA00023125"/>
    </source>
</evidence>
<dbReference type="GO" id="GO:0043565">
    <property type="term" value="F:sequence-specific DNA binding"/>
    <property type="evidence" value="ECO:0007669"/>
    <property type="project" value="InterPro"/>
</dbReference>
<reference evidence="5" key="1">
    <citation type="submission" date="2019-08" db="EMBL/GenBank/DDBJ databases">
        <authorList>
            <person name="Kucharzyk K."/>
            <person name="Murdoch R.W."/>
            <person name="Higgins S."/>
            <person name="Loffler F."/>
        </authorList>
    </citation>
    <scope>NUCLEOTIDE SEQUENCE</scope>
</reference>
<dbReference type="InterPro" id="IPR014710">
    <property type="entry name" value="RmlC-like_jellyroll"/>
</dbReference>
<proteinExistence type="predicted"/>
<dbReference type="InterPro" id="IPR037923">
    <property type="entry name" value="HTH-like"/>
</dbReference>
<organism evidence="5">
    <name type="scientific">bioreactor metagenome</name>
    <dbReference type="NCBI Taxonomy" id="1076179"/>
    <lineage>
        <taxon>unclassified sequences</taxon>
        <taxon>metagenomes</taxon>
        <taxon>ecological metagenomes</taxon>
    </lineage>
</organism>
<gene>
    <name evidence="5" type="primary">rhaS_18</name>
    <name evidence="5" type="ORF">SDC9_30242</name>
</gene>
<sequence length="294" mass="33741">MLHREVKTYSLAEKSNFSPHFSMKRMEELYKKASGKKPVPHRHDYYNIYFVEKGSGFHVIDFNEYRVTDLQIFFVLPGQMHQLVFDSPPQGRIISFTEEFLLSNAIPDYLINEIYLFDDYGQSPPLPINQDTVSNYLNLFDQIESFATSTGKYTLEAVGALVKLLLIQCNNHCSLFKSDNPQFLETTNHILRGFKQLLNKHYTEYHKVGDYADKLAVTSDYLNKTVKSITGKSAKDHIQSKLVIEAKRSLLFSTQTGKELAYALGFDESAHFNNFFKKNTGLTPSEFRTGIVLS</sequence>
<dbReference type="PANTHER" id="PTHR43280">
    <property type="entry name" value="ARAC-FAMILY TRANSCRIPTIONAL REGULATOR"/>
    <property type="match status" value="1"/>
</dbReference>
<dbReference type="Pfam" id="PF12833">
    <property type="entry name" value="HTH_18"/>
    <property type="match status" value="1"/>
</dbReference>
<accession>A0A644UZ74</accession>
<dbReference type="Gene3D" id="1.10.10.60">
    <property type="entry name" value="Homeodomain-like"/>
    <property type="match status" value="1"/>
</dbReference>
<dbReference type="Pfam" id="PF02311">
    <property type="entry name" value="AraC_binding"/>
    <property type="match status" value="1"/>
</dbReference>
<dbReference type="SMART" id="SM00342">
    <property type="entry name" value="HTH_ARAC"/>
    <property type="match status" value="1"/>
</dbReference>
<dbReference type="InterPro" id="IPR018060">
    <property type="entry name" value="HTH_AraC"/>
</dbReference>
<dbReference type="InterPro" id="IPR003313">
    <property type="entry name" value="AraC-bd"/>
</dbReference>
<feature type="domain" description="HTH araC/xylS-type" evidence="4">
    <location>
        <begin position="192"/>
        <end position="290"/>
    </location>
</feature>
<dbReference type="PANTHER" id="PTHR43280:SF32">
    <property type="entry name" value="TRANSCRIPTIONAL REGULATORY PROTEIN"/>
    <property type="match status" value="1"/>
</dbReference>
<keyword evidence="2" id="KW-0238">DNA-binding</keyword>
<evidence type="ECO:0000313" key="5">
    <source>
        <dbReference type="EMBL" id="MPL84277.1"/>
    </source>
</evidence>
<evidence type="ECO:0000259" key="4">
    <source>
        <dbReference type="PROSITE" id="PS01124"/>
    </source>
</evidence>
<dbReference type="SUPFAM" id="SSF46689">
    <property type="entry name" value="Homeodomain-like"/>
    <property type="match status" value="1"/>
</dbReference>
<dbReference type="EMBL" id="VSSQ01000187">
    <property type="protein sequence ID" value="MPL84277.1"/>
    <property type="molecule type" value="Genomic_DNA"/>
</dbReference>